<sequence>MLIPVRLAIAYNQTPQPQAILSIGSGMEREQAAAEIARWYPALKV</sequence>
<evidence type="ECO:0000313" key="1">
    <source>
        <dbReference type="EMBL" id="MBD2254500.1"/>
    </source>
</evidence>
<proteinExistence type="predicted"/>
<comment type="caution">
    <text evidence="1">The sequence shown here is derived from an EMBL/GenBank/DDBJ whole genome shotgun (WGS) entry which is preliminary data.</text>
</comment>
<dbReference type="Proteomes" id="UP000621307">
    <property type="component" value="Unassembled WGS sequence"/>
</dbReference>
<organism evidence="1 2">
    <name type="scientific">Nostoc parmelioides FACHB-3921</name>
    <dbReference type="NCBI Taxonomy" id="2692909"/>
    <lineage>
        <taxon>Bacteria</taxon>
        <taxon>Bacillati</taxon>
        <taxon>Cyanobacteriota</taxon>
        <taxon>Cyanophyceae</taxon>
        <taxon>Nostocales</taxon>
        <taxon>Nostocaceae</taxon>
        <taxon>Nostoc</taxon>
    </lineage>
</organism>
<name>A0ABR8BNL5_9NOSO</name>
<evidence type="ECO:0000313" key="2">
    <source>
        <dbReference type="Proteomes" id="UP000621307"/>
    </source>
</evidence>
<dbReference type="RefSeq" id="WP_190570685.1">
    <property type="nucleotide sequence ID" value="NZ_JACJQL010000054.1"/>
</dbReference>
<gene>
    <name evidence="1" type="ORF">H6G14_24970</name>
</gene>
<accession>A0ABR8BNL5</accession>
<protein>
    <submittedName>
        <fullName evidence="1">Uncharacterized protein</fullName>
    </submittedName>
</protein>
<keyword evidence="2" id="KW-1185">Reference proteome</keyword>
<reference evidence="1 2" key="1">
    <citation type="journal article" date="2020" name="ISME J.">
        <title>Comparative genomics reveals insights into cyanobacterial evolution and habitat adaptation.</title>
        <authorList>
            <person name="Chen M.Y."/>
            <person name="Teng W.K."/>
            <person name="Zhao L."/>
            <person name="Hu C.X."/>
            <person name="Zhou Y.K."/>
            <person name="Han B.P."/>
            <person name="Song L.R."/>
            <person name="Shu W.S."/>
        </authorList>
    </citation>
    <scope>NUCLEOTIDE SEQUENCE [LARGE SCALE GENOMIC DNA]</scope>
    <source>
        <strain evidence="1 2">FACHB-3921</strain>
    </source>
</reference>
<dbReference type="EMBL" id="JACJQL010000054">
    <property type="protein sequence ID" value="MBD2254500.1"/>
    <property type="molecule type" value="Genomic_DNA"/>
</dbReference>